<evidence type="ECO:0000259" key="12">
    <source>
        <dbReference type="Pfam" id="PF08263"/>
    </source>
</evidence>
<evidence type="ECO:0000256" key="1">
    <source>
        <dbReference type="ARBA" id="ARBA00004251"/>
    </source>
</evidence>
<keyword evidence="11" id="KW-0325">Glycoprotein</keyword>
<proteinExistence type="inferred from homology"/>
<dbReference type="Proteomes" id="UP000593568">
    <property type="component" value="Unassembled WGS sequence"/>
</dbReference>
<dbReference type="GO" id="GO:0005886">
    <property type="term" value="C:plasma membrane"/>
    <property type="evidence" value="ECO:0007669"/>
    <property type="project" value="UniProtKB-SubCell"/>
</dbReference>
<dbReference type="AlphaFoldDB" id="A0A7J9FUR8"/>
<keyword evidence="14" id="KW-1185">Reference proteome</keyword>
<evidence type="ECO:0000256" key="2">
    <source>
        <dbReference type="ARBA" id="ARBA00009592"/>
    </source>
</evidence>
<name>A0A7J9FUR8_9ROSI</name>
<feature type="domain" description="Leucine-rich repeat-containing N-terminal plant-type" evidence="12">
    <location>
        <begin position="14"/>
        <end position="34"/>
    </location>
</feature>
<keyword evidence="7" id="KW-0677">Repeat</keyword>
<organism evidence="13 14">
    <name type="scientific">Gossypium trilobum</name>
    <dbReference type="NCBI Taxonomy" id="34281"/>
    <lineage>
        <taxon>Eukaryota</taxon>
        <taxon>Viridiplantae</taxon>
        <taxon>Streptophyta</taxon>
        <taxon>Embryophyta</taxon>
        <taxon>Tracheophyta</taxon>
        <taxon>Spermatophyta</taxon>
        <taxon>Magnoliopsida</taxon>
        <taxon>eudicotyledons</taxon>
        <taxon>Gunneridae</taxon>
        <taxon>Pentapetalae</taxon>
        <taxon>rosids</taxon>
        <taxon>malvids</taxon>
        <taxon>Malvales</taxon>
        <taxon>Malvaceae</taxon>
        <taxon>Malvoideae</taxon>
        <taxon>Gossypium</taxon>
    </lineage>
</organism>
<evidence type="ECO:0000256" key="3">
    <source>
        <dbReference type="ARBA" id="ARBA00022475"/>
    </source>
</evidence>
<evidence type="ECO:0000256" key="5">
    <source>
        <dbReference type="ARBA" id="ARBA00022692"/>
    </source>
</evidence>
<evidence type="ECO:0000313" key="14">
    <source>
        <dbReference type="Proteomes" id="UP000593568"/>
    </source>
</evidence>
<dbReference type="InterPro" id="IPR013210">
    <property type="entry name" value="LRR_N_plant-typ"/>
</dbReference>
<keyword evidence="9" id="KW-0472">Membrane</keyword>
<dbReference type="Gene3D" id="3.80.10.10">
    <property type="entry name" value="Ribonuclease Inhibitor"/>
    <property type="match status" value="3"/>
</dbReference>
<dbReference type="PANTHER" id="PTHR48061">
    <property type="entry name" value="LEUCINE-RICH REPEAT RECEPTOR PROTEIN KINASE EMS1-LIKE-RELATED"/>
    <property type="match status" value="1"/>
</dbReference>
<keyword evidence="5" id="KW-0812">Transmembrane</keyword>
<dbReference type="Pfam" id="PF13855">
    <property type="entry name" value="LRR_8"/>
    <property type="match status" value="2"/>
</dbReference>
<keyword evidence="10" id="KW-0675">Receptor</keyword>
<dbReference type="Pfam" id="PF00560">
    <property type="entry name" value="LRR_1"/>
    <property type="match status" value="7"/>
</dbReference>
<evidence type="ECO:0000256" key="11">
    <source>
        <dbReference type="ARBA" id="ARBA00023180"/>
    </source>
</evidence>
<dbReference type="EMBL" id="JABEZW010228653">
    <property type="protein sequence ID" value="MBA0788891.1"/>
    <property type="molecule type" value="Genomic_DNA"/>
</dbReference>
<comment type="subcellular location">
    <subcellularLocation>
        <location evidence="1">Cell membrane</location>
        <topology evidence="1">Single-pass type I membrane protein</topology>
    </subcellularLocation>
</comment>
<dbReference type="Pfam" id="PF13516">
    <property type="entry name" value="LRR_6"/>
    <property type="match status" value="1"/>
</dbReference>
<keyword evidence="6" id="KW-0732">Signal</keyword>
<dbReference type="SUPFAM" id="SSF52058">
    <property type="entry name" value="L domain-like"/>
    <property type="match status" value="3"/>
</dbReference>
<keyword evidence="4" id="KW-0433">Leucine-rich repeat</keyword>
<evidence type="ECO:0000256" key="4">
    <source>
        <dbReference type="ARBA" id="ARBA00022614"/>
    </source>
</evidence>
<dbReference type="InterPro" id="IPR001611">
    <property type="entry name" value="Leu-rich_rpt"/>
</dbReference>
<dbReference type="SMART" id="SM00369">
    <property type="entry name" value="LRR_TYP"/>
    <property type="match status" value="13"/>
</dbReference>
<dbReference type="PRINTS" id="PR00019">
    <property type="entry name" value="LEURICHRPT"/>
</dbReference>
<evidence type="ECO:0000256" key="6">
    <source>
        <dbReference type="ARBA" id="ARBA00022729"/>
    </source>
</evidence>
<dbReference type="InterPro" id="IPR003591">
    <property type="entry name" value="Leu-rich_rpt_typical-subtyp"/>
</dbReference>
<evidence type="ECO:0000256" key="8">
    <source>
        <dbReference type="ARBA" id="ARBA00022989"/>
    </source>
</evidence>
<sequence>MSIDDSFSDITYYPKTNSWNESTDCCSWEGVSCDKATGQVIGLDLSCSLLVGSLPPNTTLFHLQGLKRLNLAHNNFNDSSIPFGLSQLVSLKDLNLSFSYFSGFIPSDISFLTKLTSLDLSENDQSFESHSFEKLTRNLSELENLFLDSVNMSDVVPTSFKNLSSSLKQLSLSGCQLQGEFPSEIIQLPYLEYLDLSSNSVTGYLPNSNWSSEISNFEGQIPDVFGNLNGLTTLHFFGCNFSGQIPPSIFNLTQLTYLELSSNRLEGPLPTHVTGLQNLNEFHSTDNLLTGPIPSWPFTLPSLEYLDLSNNGLTGPINHIQKPNSIRHVYLPNNDIHGEIPSSFFGLVKLTELDLSSNNLSGVITSDILSKLESLEILDLSSNNFSGVNKFDVLSKLTNLTVVNLANNKFLSLGSDNGVNSTFQKLTILSLSSCNLRQFPSFLRSAKSLSSLDLSHNKIQGPIFKTETEGWGLLSTLDLSHNLLTSLEHFPGKNLDTLDLHSNLLQGPLLVPSPTVREFLISENKLTGEIPPSVCNLTSLSILDLSKNYLKGIIPPCVGNFSDEIWIINLQRNNFHGKIPDFVDGRYGFFTTIALNGNQLEGLLPRSLVNCSSLAFLNLANNRFNDHFPHWLGVLPNLQVLILRSNRFRGSLDNFIDTSFFSRLQVIDLSGNELTGSLPPKFFRSLSALEIANYDHPPTHQSCVT</sequence>
<dbReference type="InterPro" id="IPR032675">
    <property type="entry name" value="LRR_dom_sf"/>
</dbReference>
<protein>
    <recommendedName>
        <fullName evidence="12">Leucine-rich repeat-containing N-terminal plant-type domain-containing protein</fullName>
    </recommendedName>
</protein>
<comment type="caution">
    <text evidence="13">The sequence shown here is derived from an EMBL/GenBank/DDBJ whole genome shotgun (WGS) entry which is preliminary data.</text>
</comment>
<gene>
    <name evidence="13" type="ORF">Gotri_026243</name>
</gene>
<dbReference type="PANTHER" id="PTHR48061:SF46">
    <property type="entry name" value="LEUCINE-RICH REPEAT-CONTAINING N-TERMINAL PLANT-TYPE DOMAIN-CONTAINING PROTEIN"/>
    <property type="match status" value="1"/>
</dbReference>
<reference evidence="13 14" key="1">
    <citation type="journal article" date="2019" name="Genome Biol. Evol.">
        <title>Insights into the evolution of the New World diploid cottons (Gossypium, subgenus Houzingenia) based on genome sequencing.</title>
        <authorList>
            <person name="Grover C.E."/>
            <person name="Arick M.A. 2nd"/>
            <person name="Thrash A."/>
            <person name="Conover J.L."/>
            <person name="Sanders W.S."/>
            <person name="Peterson D.G."/>
            <person name="Frelichowski J.E."/>
            <person name="Scheffler J.A."/>
            <person name="Scheffler B.E."/>
            <person name="Wendel J.F."/>
        </authorList>
    </citation>
    <scope>NUCLEOTIDE SEQUENCE [LARGE SCALE GENOMIC DNA]</scope>
    <source>
        <strain evidence="13">8</strain>
        <tissue evidence="13">Leaf</tissue>
    </source>
</reference>
<dbReference type="PROSITE" id="PS51450">
    <property type="entry name" value="LRR"/>
    <property type="match status" value="3"/>
</dbReference>
<evidence type="ECO:0000256" key="10">
    <source>
        <dbReference type="ARBA" id="ARBA00023170"/>
    </source>
</evidence>
<comment type="similarity">
    <text evidence="2">Belongs to the RLP family.</text>
</comment>
<evidence type="ECO:0000256" key="9">
    <source>
        <dbReference type="ARBA" id="ARBA00023136"/>
    </source>
</evidence>
<keyword evidence="8" id="KW-1133">Transmembrane helix</keyword>
<dbReference type="FunFam" id="3.80.10.10:FF:000095">
    <property type="entry name" value="LRR receptor-like serine/threonine-protein kinase GSO1"/>
    <property type="match status" value="1"/>
</dbReference>
<evidence type="ECO:0000313" key="13">
    <source>
        <dbReference type="EMBL" id="MBA0788891.1"/>
    </source>
</evidence>
<dbReference type="SMART" id="SM00365">
    <property type="entry name" value="LRR_SD22"/>
    <property type="match status" value="9"/>
</dbReference>
<keyword evidence="3" id="KW-1003">Cell membrane</keyword>
<dbReference type="InterPro" id="IPR046956">
    <property type="entry name" value="RLP23-like"/>
</dbReference>
<dbReference type="Pfam" id="PF08263">
    <property type="entry name" value="LRRNT_2"/>
    <property type="match status" value="1"/>
</dbReference>
<evidence type="ECO:0000256" key="7">
    <source>
        <dbReference type="ARBA" id="ARBA00022737"/>
    </source>
</evidence>
<accession>A0A7J9FUR8</accession>